<dbReference type="AlphaFoldDB" id="A0A195DM45"/>
<keyword evidence="2" id="KW-1185">Reference proteome</keyword>
<dbReference type="EMBL" id="KQ980734">
    <property type="protein sequence ID" value="KYN13911.1"/>
    <property type="molecule type" value="Genomic_DNA"/>
</dbReference>
<accession>A0A195DM45</accession>
<reference evidence="1 2" key="1">
    <citation type="submission" date="2015-09" db="EMBL/GenBank/DDBJ databases">
        <title>Trachymyrmex cornetzi WGS genome.</title>
        <authorList>
            <person name="Nygaard S."/>
            <person name="Hu H."/>
            <person name="Boomsma J."/>
            <person name="Zhang G."/>
        </authorList>
    </citation>
    <scope>NUCLEOTIDE SEQUENCE [LARGE SCALE GENOMIC DNA]</scope>
    <source>
        <strain evidence="1">Tcor2-1</strain>
        <tissue evidence="1">Whole body</tissue>
    </source>
</reference>
<name>A0A195DM45_9HYME</name>
<sequence>EGVVKLRADLFLSVPPQYIVVPWQGVWQNIVIVKRNGEGTGKQRGDLCRYGTMGPLLQRLLNLQYWGAAVNLGESRKTDQPVSDFGGRHLPLSSVSFASRENLLAVCPPSYSPRLFTLFLGIVSGDATRGCIRTSNNINDGVAWVVGSTAWTRKIGGGEVGRGCLCR</sequence>
<feature type="non-terminal residue" evidence="1">
    <location>
        <position position="1"/>
    </location>
</feature>
<evidence type="ECO:0000313" key="2">
    <source>
        <dbReference type="Proteomes" id="UP000078492"/>
    </source>
</evidence>
<gene>
    <name evidence="1" type="ORF">ALC57_13985</name>
</gene>
<proteinExistence type="predicted"/>
<organism evidence="1 2">
    <name type="scientific">Trachymyrmex cornetzi</name>
    <dbReference type="NCBI Taxonomy" id="471704"/>
    <lineage>
        <taxon>Eukaryota</taxon>
        <taxon>Metazoa</taxon>
        <taxon>Ecdysozoa</taxon>
        <taxon>Arthropoda</taxon>
        <taxon>Hexapoda</taxon>
        <taxon>Insecta</taxon>
        <taxon>Pterygota</taxon>
        <taxon>Neoptera</taxon>
        <taxon>Endopterygota</taxon>
        <taxon>Hymenoptera</taxon>
        <taxon>Apocrita</taxon>
        <taxon>Aculeata</taxon>
        <taxon>Formicoidea</taxon>
        <taxon>Formicidae</taxon>
        <taxon>Myrmicinae</taxon>
        <taxon>Trachymyrmex</taxon>
    </lineage>
</organism>
<dbReference type="Proteomes" id="UP000078492">
    <property type="component" value="Unassembled WGS sequence"/>
</dbReference>
<evidence type="ECO:0000313" key="1">
    <source>
        <dbReference type="EMBL" id="KYN13911.1"/>
    </source>
</evidence>
<protein>
    <submittedName>
        <fullName evidence="1">Uncharacterized protein</fullName>
    </submittedName>
</protein>